<dbReference type="FunFam" id="3.40.30.10:FF:000423">
    <property type="entry name" value="Thiol:disulfide interchange protein"/>
    <property type="match status" value="1"/>
</dbReference>
<dbReference type="PANTHER" id="PTHR47353:SF1">
    <property type="entry name" value="THIOREDOXIN-LIKE PROTEIN HCF164, CHLOROPLASTIC"/>
    <property type="match status" value="1"/>
</dbReference>
<evidence type="ECO:0000256" key="1">
    <source>
        <dbReference type="SAM" id="MobiDB-lite"/>
    </source>
</evidence>
<dbReference type="AlphaFoldDB" id="A0A0P7YWY1"/>
<dbReference type="PROSITE" id="PS51352">
    <property type="entry name" value="THIOREDOXIN_2"/>
    <property type="match status" value="1"/>
</dbReference>
<dbReference type="STRING" id="1666911.HLUCCA11_10020"/>
<dbReference type="InterPro" id="IPR036249">
    <property type="entry name" value="Thioredoxin-like_sf"/>
</dbReference>
<reference evidence="3 4" key="1">
    <citation type="submission" date="2015-09" db="EMBL/GenBank/DDBJ databases">
        <title>Identification and resolution of microdiversity through metagenomic sequencing of parallel consortia.</title>
        <authorList>
            <person name="Nelson W.C."/>
            <person name="Romine M.F."/>
            <person name="Lindemann S.R."/>
        </authorList>
    </citation>
    <scope>NUCLEOTIDE SEQUENCE [LARGE SCALE GENOMIC DNA]</scope>
    <source>
        <strain evidence="3">Ana</strain>
    </source>
</reference>
<dbReference type="SUPFAM" id="SSF52833">
    <property type="entry name" value="Thioredoxin-like"/>
    <property type="match status" value="1"/>
</dbReference>
<dbReference type="Gene3D" id="3.40.30.10">
    <property type="entry name" value="Glutaredoxin"/>
    <property type="match status" value="1"/>
</dbReference>
<dbReference type="CDD" id="cd02950">
    <property type="entry name" value="TxlA"/>
    <property type="match status" value="1"/>
</dbReference>
<dbReference type="InterPro" id="IPR013766">
    <property type="entry name" value="Thioredoxin_domain"/>
</dbReference>
<dbReference type="InterPro" id="IPR017937">
    <property type="entry name" value="Thioredoxin_CS"/>
</dbReference>
<proteinExistence type="predicted"/>
<dbReference type="PROSITE" id="PS00194">
    <property type="entry name" value="THIOREDOXIN_1"/>
    <property type="match status" value="1"/>
</dbReference>
<protein>
    <submittedName>
        <fullName evidence="3">Thiol-disulfide isomerase-related protein</fullName>
    </submittedName>
</protein>
<sequence length="193" mass="20648">MPVESPEMAASGMAKRLRNLVVVIIAAALGAAIVLGLQTRSPAASLSEMAEAAIPIDTALANGKPTLIEFYANWCTSCQAMAPDIQQLKSEYGSKVNFVMLNVDNTKWLPEMLNYRVDGIPHFEFLSADGLEKGAVIGEMPRTIFAQNLEALVKKQPLPHAQVSGITSEIDTAQNPMNASSADPRSHGAQVVD</sequence>
<dbReference type="GO" id="GO:0016853">
    <property type="term" value="F:isomerase activity"/>
    <property type="evidence" value="ECO:0007669"/>
    <property type="project" value="UniProtKB-KW"/>
</dbReference>
<feature type="compositionally biased region" description="Polar residues" evidence="1">
    <location>
        <begin position="174"/>
        <end position="183"/>
    </location>
</feature>
<accession>A0A0P7YWY1</accession>
<dbReference type="GO" id="GO:0016671">
    <property type="term" value="F:oxidoreductase activity, acting on a sulfur group of donors, disulfide as acceptor"/>
    <property type="evidence" value="ECO:0007669"/>
    <property type="project" value="TreeGrafter"/>
</dbReference>
<dbReference type="EMBL" id="LJZR01000011">
    <property type="protein sequence ID" value="KPQ35577.1"/>
    <property type="molecule type" value="Genomic_DNA"/>
</dbReference>
<gene>
    <name evidence="3" type="ORF">HLUCCA11_10020</name>
</gene>
<name>A0A0P7YWY1_9CYAN</name>
<keyword evidence="3" id="KW-0413">Isomerase</keyword>
<dbReference type="InterPro" id="IPR044241">
    <property type="entry name" value="TxlA/HCF164"/>
</dbReference>
<organism evidence="3 4">
    <name type="scientific">Phormidesmis priestleyi Ana</name>
    <dbReference type="NCBI Taxonomy" id="1666911"/>
    <lineage>
        <taxon>Bacteria</taxon>
        <taxon>Bacillati</taxon>
        <taxon>Cyanobacteriota</taxon>
        <taxon>Cyanophyceae</taxon>
        <taxon>Leptolyngbyales</taxon>
        <taxon>Leptolyngbyaceae</taxon>
        <taxon>Phormidesmis</taxon>
    </lineage>
</organism>
<dbReference type="PANTHER" id="PTHR47353">
    <property type="entry name" value="THIOREDOXIN-LIKE PROTEIN HCF164, CHLOROPLASTIC"/>
    <property type="match status" value="1"/>
</dbReference>
<evidence type="ECO:0000259" key="2">
    <source>
        <dbReference type="PROSITE" id="PS51352"/>
    </source>
</evidence>
<evidence type="ECO:0000313" key="4">
    <source>
        <dbReference type="Proteomes" id="UP000050465"/>
    </source>
</evidence>
<feature type="domain" description="Thioredoxin" evidence="2">
    <location>
        <begin position="35"/>
        <end position="158"/>
    </location>
</feature>
<feature type="region of interest" description="Disordered" evidence="1">
    <location>
        <begin position="174"/>
        <end position="193"/>
    </location>
</feature>
<comment type="caution">
    <text evidence="3">The sequence shown here is derived from an EMBL/GenBank/DDBJ whole genome shotgun (WGS) entry which is preliminary data.</text>
</comment>
<evidence type="ECO:0000313" key="3">
    <source>
        <dbReference type="EMBL" id="KPQ35577.1"/>
    </source>
</evidence>
<dbReference type="Pfam" id="PF00085">
    <property type="entry name" value="Thioredoxin"/>
    <property type="match status" value="1"/>
</dbReference>
<dbReference type="Proteomes" id="UP000050465">
    <property type="component" value="Unassembled WGS sequence"/>
</dbReference>